<dbReference type="InterPro" id="IPR007214">
    <property type="entry name" value="YbaK/aa-tRNA-synth-assoc-dom"/>
</dbReference>
<accession>A0A9D9I8Z3</accession>
<evidence type="ECO:0000259" key="2">
    <source>
        <dbReference type="Pfam" id="PF04073"/>
    </source>
</evidence>
<evidence type="ECO:0000256" key="1">
    <source>
        <dbReference type="ARBA" id="ARBA00010201"/>
    </source>
</evidence>
<evidence type="ECO:0000313" key="3">
    <source>
        <dbReference type="EMBL" id="MBO8468194.1"/>
    </source>
</evidence>
<comment type="similarity">
    <text evidence="1">Belongs to the PRORSD1 family.</text>
</comment>
<dbReference type="Proteomes" id="UP000810292">
    <property type="component" value="Unassembled WGS sequence"/>
</dbReference>
<name>A0A9D9I8Z3_9SPIO</name>
<protein>
    <submittedName>
        <fullName evidence="3">Prolyl-tRNA synthetase associated domain-containing protein</fullName>
    </submittedName>
</protein>
<dbReference type="GO" id="GO:0002161">
    <property type="term" value="F:aminoacyl-tRNA deacylase activity"/>
    <property type="evidence" value="ECO:0007669"/>
    <property type="project" value="InterPro"/>
</dbReference>
<organism evidence="3 4">
    <name type="scientific">Candidatus Ornithospirochaeta stercoravium</name>
    <dbReference type="NCBI Taxonomy" id="2840897"/>
    <lineage>
        <taxon>Bacteria</taxon>
        <taxon>Pseudomonadati</taxon>
        <taxon>Spirochaetota</taxon>
        <taxon>Spirochaetia</taxon>
        <taxon>Spirochaetales</taxon>
        <taxon>Spirochaetaceae</taxon>
        <taxon>Spirochaetaceae incertae sedis</taxon>
        <taxon>Candidatus Ornithospirochaeta</taxon>
    </lineage>
</organism>
<dbReference type="Pfam" id="PF04073">
    <property type="entry name" value="tRNA_edit"/>
    <property type="match status" value="1"/>
</dbReference>
<dbReference type="PANTHER" id="PTHR31423:SF3">
    <property type="entry name" value="PROLYL-TRNA SYNTHETASE ASSOCIATED DOMAIN-CONTAINING PROTEIN 1-RELATED"/>
    <property type="match status" value="1"/>
</dbReference>
<dbReference type="SUPFAM" id="SSF55826">
    <property type="entry name" value="YbaK/ProRS associated domain"/>
    <property type="match status" value="1"/>
</dbReference>
<proteinExistence type="inferred from homology"/>
<dbReference type="EMBL" id="JADIMF010000002">
    <property type="protein sequence ID" value="MBO8468194.1"/>
    <property type="molecule type" value="Genomic_DNA"/>
</dbReference>
<dbReference type="InterPro" id="IPR036754">
    <property type="entry name" value="YbaK/aa-tRNA-synt-asso_dom_sf"/>
</dbReference>
<evidence type="ECO:0000313" key="4">
    <source>
        <dbReference type="Proteomes" id="UP000810292"/>
    </source>
</evidence>
<reference evidence="3" key="1">
    <citation type="submission" date="2020-10" db="EMBL/GenBank/DDBJ databases">
        <authorList>
            <person name="Gilroy R."/>
        </authorList>
    </citation>
    <scope>NUCLEOTIDE SEQUENCE</scope>
    <source>
        <strain evidence="3">14700</strain>
    </source>
</reference>
<comment type="caution">
    <text evidence="3">The sequence shown here is derived from an EMBL/GenBank/DDBJ whole genome shotgun (WGS) entry which is preliminary data.</text>
</comment>
<dbReference type="PANTHER" id="PTHR31423">
    <property type="entry name" value="YBAK DOMAIN-CONTAINING PROTEIN"/>
    <property type="match status" value="1"/>
</dbReference>
<feature type="domain" description="YbaK/aminoacyl-tRNA synthetase-associated" evidence="2">
    <location>
        <begin position="22"/>
        <end position="139"/>
    </location>
</feature>
<dbReference type="Gene3D" id="3.90.960.10">
    <property type="entry name" value="YbaK/aminoacyl-tRNA synthetase-associated domain"/>
    <property type="match status" value="1"/>
</dbReference>
<dbReference type="InterPro" id="IPR040285">
    <property type="entry name" value="ProX/PRXD1"/>
</dbReference>
<reference evidence="3" key="2">
    <citation type="journal article" date="2021" name="PeerJ">
        <title>Extensive microbial diversity within the chicken gut microbiome revealed by metagenomics and culture.</title>
        <authorList>
            <person name="Gilroy R."/>
            <person name="Ravi A."/>
            <person name="Getino M."/>
            <person name="Pursley I."/>
            <person name="Horton D.L."/>
            <person name="Alikhan N.F."/>
            <person name="Baker D."/>
            <person name="Gharbi K."/>
            <person name="Hall N."/>
            <person name="Watson M."/>
            <person name="Adriaenssens E.M."/>
            <person name="Foster-Nyarko E."/>
            <person name="Jarju S."/>
            <person name="Secka A."/>
            <person name="Antonio M."/>
            <person name="Oren A."/>
            <person name="Chaudhuri R.R."/>
            <person name="La Ragione R."/>
            <person name="Hildebrand F."/>
            <person name="Pallen M.J."/>
        </authorList>
    </citation>
    <scope>NUCLEOTIDE SEQUENCE</scope>
    <source>
        <strain evidence="3">14700</strain>
    </source>
</reference>
<feature type="non-terminal residue" evidence="3">
    <location>
        <position position="139"/>
    </location>
</feature>
<sequence length="139" mass="16039">MNQEEILKLLDEKKIEYTLVHHKPVFTIDEMNEVDVPNKDRIAKNLFLRDDKKRSYYLVSIEETKRADLKALRTLLSSRPLSFASEDDLVYILSLKKGEVTPFGLLNDKEHKAVFILDSYFEGGIIGIHPNDNTATVFL</sequence>
<dbReference type="AlphaFoldDB" id="A0A9D9I8Z3"/>
<gene>
    <name evidence="3" type="ORF">IAA72_00225</name>
</gene>